<dbReference type="EMBL" id="CM046391">
    <property type="protein sequence ID" value="KAI8561002.1"/>
    <property type="molecule type" value="Genomic_DNA"/>
</dbReference>
<proteinExistence type="predicted"/>
<comment type="caution">
    <text evidence="1">The sequence shown here is derived from an EMBL/GenBank/DDBJ whole genome shotgun (WGS) entry which is preliminary data.</text>
</comment>
<reference evidence="1" key="1">
    <citation type="submission" date="2022-02" db="EMBL/GenBank/DDBJ databases">
        <title>Plant Genome Project.</title>
        <authorList>
            <person name="Zhang R.-G."/>
        </authorList>
    </citation>
    <scope>NUCLEOTIDE SEQUENCE</scope>
    <source>
        <strain evidence="1">AT1</strain>
    </source>
</reference>
<protein>
    <submittedName>
        <fullName evidence="1">Uncharacterized protein</fullName>
    </submittedName>
</protein>
<name>A0ACC0P7M1_RHOML</name>
<gene>
    <name evidence="1" type="ORF">RHMOL_Rhmol04G0301200</name>
</gene>
<organism evidence="1 2">
    <name type="scientific">Rhododendron molle</name>
    <name type="common">Chinese azalea</name>
    <name type="synonym">Azalea mollis</name>
    <dbReference type="NCBI Taxonomy" id="49168"/>
    <lineage>
        <taxon>Eukaryota</taxon>
        <taxon>Viridiplantae</taxon>
        <taxon>Streptophyta</taxon>
        <taxon>Embryophyta</taxon>
        <taxon>Tracheophyta</taxon>
        <taxon>Spermatophyta</taxon>
        <taxon>Magnoliopsida</taxon>
        <taxon>eudicotyledons</taxon>
        <taxon>Gunneridae</taxon>
        <taxon>Pentapetalae</taxon>
        <taxon>asterids</taxon>
        <taxon>Ericales</taxon>
        <taxon>Ericaceae</taxon>
        <taxon>Ericoideae</taxon>
        <taxon>Rhodoreae</taxon>
        <taxon>Rhododendron</taxon>
    </lineage>
</organism>
<keyword evidence="2" id="KW-1185">Reference proteome</keyword>
<dbReference type="Proteomes" id="UP001062846">
    <property type="component" value="Chromosome 4"/>
</dbReference>
<evidence type="ECO:0000313" key="2">
    <source>
        <dbReference type="Proteomes" id="UP001062846"/>
    </source>
</evidence>
<evidence type="ECO:0000313" key="1">
    <source>
        <dbReference type="EMBL" id="KAI8561002.1"/>
    </source>
</evidence>
<sequence length="612" mass="72939">MAKAELRARPVRVKNKKKTPAPIQITAEQILREGLQEQAAADSRVRPPACPITDAIELYQYLDNKRKSFETLIRRAGPTNPAAWTSYARWEESRCDFARARSVFERALSVFERALSAHRSDHTLFLSYARNVWDRAVSVFPRVYQLWYKYAHMEEMIGNFPGARRVFDRWMRWEPDQEAWLSYVRFELRYKEIERARSIFEGLVRCRNRACAWIAYAKFEMRNGEILKARECYERAVEKLVGQEEEAVELLVAFAGFEEICKETERAREDVIMAKRKFEYEDEVRKNPFKYDVWFDYVRLEESLGRQEKVREVYERAIANVPPAAEKRFWERYIYLWIWYALYEEVEVNDVDRARAVYKECLALIPHDKFSFSKIWLMAVDFEIRRLNLKGARVILGNAIGRAPKGTIFEKYIELEWQLGNIDRVRRIYQKYLEWSPENAFAWMKYAGMEIDLEEIDRARAIFEVALSQPALDKPEDLWKAYIDFESVTDRERARELFERLLELTKNVKVWISYGEFEACADEGDNVHERIDRARKVYRRGIDYFKIHAPELKEERVMLLDHWLTTEASFGELGDTDSVHAMKPKKIKRRRHVETENGVAVYEEYKDYLFPE</sequence>
<accession>A0ACC0P7M1</accession>